<evidence type="ECO:0000256" key="1">
    <source>
        <dbReference type="SAM" id="MobiDB-lite"/>
    </source>
</evidence>
<dbReference type="AlphaFoldDB" id="A0A5J5C879"/>
<evidence type="ECO:0000313" key="3">
    <source>
        <dbReference type="Proteomes" id="UP000327493"/>
    </source>
</evidence>
<gene>
    <name evidence="2" type="ORF">FQN60_007343</name>
</gene>
<organism evidence="2 3">
    <name type="scientific">Etheostoma spectabile</name>
    <name type="common">orangethroat darter</name>
    <dbReference type="NCBI Taxonomy" id="54343"/>
    <lineage>
        <taxon>Eukaryota</taxon>
        <taxon>Metazoa</taxon>
        <taxon>Chordata</taxon>
        <taxon>Craniata</taxon>
        <taxon>Vertebrata</taxon>
        <taxon>Euteleostomi</taxon>
        <taxon>Actinopterygii</taxon>
        <taxon>Neopterygii</taxon>
        <taxon>Teleostei</taxon>
        <taxon>Neoteleostei</taxon>
        <taxon>Acanthomorphata</taxon>
        <taxon>Eupercaria</taxon>
        <taxon>Perciformes</taxon>
        <taxon>Percoidei</taxon>
        <taxon>Percidae</taxon>
        <taxon>Etheostomatinae</taxon>
        <taxon>Etheostoma</taxon>
    </lineage>
</organism>
<name>A0A5J5C879_9PERO</name>
<dbReference type="Proteomes" id="UP000327493">
    <property type="component" value="Unassembled WGS sequence"/>
</dbReference>
<keyword evidence="3" id="KW-1185">Reference proteome</keyword>
<accession>A0A5J5C879</accession>
<reference evidence="2 3" key="1">
    <citation type="submission" date="2019-08" db="EMBL/GenBank/DDBJ databases">
        <title>A chromosome-level genome assembly, high-density linkage maps, and genome scans reveal the genomic architecture of hybrid incompatibilities underlying speciation via character displacement in darters (Percidae: Etheostominae).</title>
        <authorList>
            <person name="Moran R.L."/>
            <person name="Catchen J.M."/>
            <person name="Fuller R.C."/>
        </authorList>
    </citation>
    <scope>NUCLEOTIDE SEQUENCE [LARGE SCALE GENOMIC DNA]</scope>
    <source>
        <strain evidence="2">EspeVRDwgs_2016</strain>
        <tissue evidence="2">Muscle</tissue>
    </source>
</reference>
<feature type="region of interest" description="Disordered" evidence="1">
    <location>
        <begin position="32"/>
        <end position="123"/>
    </location>
</feature>
<feature type="compositionally biased region" description="Basic and acidic residues" evidence="1">
    <location>
        <begin position="72"/>
        <end position="93"/>
    </location>
</feature>
<protein>
    <submittedName>
        <fullName evidence="2">Uncharacterized protein</fullName>
    </submittedName>
</protein>
<dbReference type="EMBL" id="VOFY01002853">
    <property type="protein sequence ID" value="KAA8577443.1"/>
    <property type="molecule type" value="Genomic_DNA"/>
</dbReference>
<sequence length="123" mass="13303">MCNPGVKLLLRPGAALPAATFPNSTFPFLCGFPEGSRPGEPSLRQLRQTAEEQSPRGPETLPGGQRVASPHQGRDLGRRALPGDHDANPRRGGDLQSLRSQAPHEEKPLQIISTLSLHSKEQE</sequence>
<evidence type="ECO:0000313" key="2">
    <source>
        <dbReference type="EMBL" id="KAA8577443.1"/>
    </source>
</evidence>
<proteinExistence type="predicted"/>
<comment type="caution">
    <text evidence="2">The sequence shown here is derived from an EMBL/GenBank/DDBJ whole genome shotgun (WGS) entry which is preliminary data.</text>
</comment>